<reference evidence="4" key="1">
    <citation type="submission" date="2016-10" db="EMBL/GenBank/DDBJ databases">
        <authorList>
            <person name="Varghese N."/>
            <person name="Submissions S."/>
        </authorList>
    </citation>
    <scope>NUCLEOTIDE SEQUENCE [LARGE SCALE GENOMIC DNA]</scope>
    <source>
        <strain evidence="4">N6PO6</strain>
    </source>
</reference>
<dbReference type="STRING" id="1367852.SAMN05216516_101450"/>
<evidence type="ECO:0000313" key="4">
    <source>
        <dbReference type="Proteomes" id="UP000242222"/>
    </source>
</evidence>
<gene>
    <name evidence="3" type="ORF">SAMN05216516_101450</name>
</gene>
<dbReference type="Pfam" id="PF19029">
    <property type="entry name" value="DUF883_C"/>
    <property type="match status" value="1"/>
</dbReference>
<dbReference type="RefSeq" id="WP_092874534.1">
    <property type="nucleotide sequence ID" value="NZ_FOVC01000001.1"/>
</dbReference>
<feature type="domain" description="DUF883" evidence="2">
    <location>
        <begin position="58"/>
        <end position="83"/>
    </location>
</feature>
<keyword evidence="1" id="KW-0472">Membrane</keyword>
<dbReference type="InterPro" id="IPR036629">
    <property type="entry name" value="YjbJ_sf"/>
</dbReference>
<dbReference type="Proteomes" id="UP000242222">
    <property type="component" value="Unassembled WGS sequence"/>
</dbReference>
<keyword evidence="1" id="KW-1133">Transmembrane helix</keyword>
<dbReference type="AlphaFoldDB" id="A0A1I4UZY7"/>
<dbReference type="EMBL" id="FOVC01000001">
    <property type="protein sequence ID" value="SFM94353.1"/>
    <property type="molecule type" value="Genomic_DNA"/>
</dbReference>
<dbReference type="OrthoDB" id="6462367at2"/>
<keyword evidence="4" id="KW-1185">Reference proteome</keyword>
<protein>
    <recommendedName>
        <fullName evidence="2">DUF883 domain-containing protein</fullName>
    </recommendedName>
</protein>
<accession>A0A1I4UZY7</accession>
<dbReference type="InterPro" id="IPR043605">
    <property type="entry name" value="DUF883_C"/>
</dbReference>
<dbReference type="SUPFAM" id="SSF69047">
    <property type="entry name" value="Hypothetical protein YjbJ"/>
    <property type="match status" value="1"/>
</dbReference>
<evidence type="ECO:0000259" key="2">
    <source>
        <dbReference type="Pfam" id="PF19029"/>
    </source>
</evidence>
<evidence type="ECO:0000256" key="1">
    <source>
        <dbReference type="SAM" id="Phobius"/>
    </source>
</evidence>
<name>A0A1I4UZY7_9GAMM</name>
<evidence type="ECO:0000313" key="3">
    <source>
        <dbReference type="EMBL" id="SFM94353.1"/>
    </source>
</evidence>
<keyword evidence="1" id="KW-0812">Transmembrane</keyword>
<proteinExistence type="predicted"/>
<feature type="transmembrane region" description="Helical" evidence="1">
    <location>
        <begin position="63"/>
        <end position="81"/>
    </location>
</feature>
<sequence>MLSGKAKGKAEEFAGLAEEAYGEATDAPDHRLRGATRRYAAQASDTAREVTNNVRGQVSDNPLSGLAIAAGVGIIFGYLLGRK</sequence>
<organism evidence="3 4">
    <name type="scientific">Izhakiella capsodis</name>
    <dbReference type="NCBI Taxonomy" id="1367852"/>
    <lineage>
        <taxon>Bacteria</taxon>
        <taxon>Pseudomonadati</taxon>
        <taxon>Pseudomonadota</taxon>
        <taxon>Gammaproteobacteria</taxon>
        <taxon>Enterobacterales</taxon>
        <taxon>Erwiniaceae</taxon>
        <taxon>Izhakiella</taxon>
    </lineage>
</organism>